<evidence type="ECO:0000256" key="3">
    <source>
        <dbReference type="ARBA" id="ARBA00023295"/>
    </source>
</evidence>
<dbReference type="EMBL" id="POTQ01000031">
    <property type="protein sequence ID" value="PNV57078.1"/>
    <property type="molecule type" value="Genomic_DNA"/>
</dbReference>
<dbReference type="InterPro" id="IPR002053">
    <property type="entry name" value="Glyco_hydro_25"/>
</dbReference>
<dbReference type="Gene3D" id="3.20.20.80">
    <property type="entry name" value="Glycosidases"/>
    <property type="match status" value="1"/>
</dbReference>
<organism evidence="5 6">
    <name type="scientific">Limosilactobacillus fermentum</name>
    <name type="common">Lactobacillus fermentum</name>
    <dbReference type="NCBI Taxonomy" id="1613"/>
    <lineage>
        <taxon>Bacteria</taxon>
        <taxon>Bacillati</taxon>
        <taxon>Bacillota</taxon>
        <taxon>Bacilli</taxon>
        <taxon>Lactobacillales</taxon>
        <taxon>Lactobacillaceae</taxon>
        <taxon>Limosilactobacillus</taxon>
    </lineage>
</organism>
<dbReference type="GO" id="GO:0016052">
    <property type="term" value="P:carbohydrate catabolic process"/>
    <property type="evidence" value="ECO:0007669"/>
    <property type="project" value="TreeGrafter"/>
</dbReference>
<name>A0A2K2TGL6_LIMFE</name>
<reference evidence="5 6" key="1">
    <citation type="submission" date="2018-01" db="EMBL/GenBank/DDBJ databases">
        <title>Draft genome sequence of the feruloyl esterase-producing strain Lactobacillus fermentum CRL 1446, isolated from artisanal goat milk cheese.</title>
        <authorList>
            <person name="Abeijon Mukdsi M.C."/>
            <person name="Saavedra L."/>
            <person name="Gauffin Cano M.P."/>
            <person name="Hebert E.M."/>
            <person name="Medina R.B."/>
        </authorList>
    </citation>
    <scope>NUCLEOTIDE SEQUENCE [LARGE SCALE GENOMIC DNA]</scope>
    <source>
        <strain evidence="5 6">CRL 1446</strain>
    </source>
</reference>
<keyword evidence="2 5" id="KW-0378">Hydrolase</keyword>
<comment type="caution">
    <text evidence="5">The sequence shown here is derived from an EMBL/GenBank/DDBJ whole genome shotgun (WGS) entry which is preliminary data.</text>
</comment>
<dbReference type="SMART" id="SM00641">
    <property type="entry name" value="Glyco_25"/>
    <property type="match status" value="1"/>
</dbReference>
<evidence type="ECO:0000313" key="6">
    <source>
        <dbReference type="Proteomes" id="UP000236514"/>
    </source>
</evidence>
<feature type="domain" description="SH3b" evidence="4">
    <location>
        <begin position="242"/>
        <end position="309"/>
    </location>
</feature>
<dbReference type="GO" id="GO:0009253">
    <property type="term" value="P:peptidoglycan catabolic process"/>
    <property type="evidence" value="ECO:0007669"/>
    <property type="project" value="InterPro"/>
</dbReference>
<dbReference type="PANTHER" id="PTHR34135:SF2">
    <property type="entry name" value="LYSOZYME"/>
    <property type="match status" value="1"/>
</dbReference>
<evidence type="ECO:0000256" key="2">
    <source>
        <dbReference type="ARBA" id="ARBA00022801"/>
    </source>
</evidence>
<proteinExistence type="inferred from homology"/>
<sequence>MTQRTKVIDLASFQRGLTVDNYKAIGAEYAIVKISESTNYTNPYIRSLIDLSAAGGIKGYAFYHFGRFHNDAQAVAEANYFINAAKARANVKPGTLMILDAEIQGMPTSSVITFLDTLRAAGYRTGFYTYKYLLPNFDLEAIHPHMDMFWLAAYPLANGRAADKNPDFNYFPSTNYVDLWQYTDNLLGYNVDGSITITDNAIKLFNPSTAPAPAPQPKVDQSKPVVNPQTTWTDTLGDTWHSEDGTFTSNQALNLRWGAKISSAKITTLPAGSVVKYDAWSNHDGYVWIRQPRGNGQFAYMVVRDARTKEAFGSFK</sequence>
<dbReference type="SUPFAM" id="SSF51445">
    <property type="entry name" value="(Trans)glycosidases"/>
    <property type="match status" value="1"/>
</dbReference>
<dbReference type="SMART" id="SM00287">
    <property type="entry name" value="SH3b"/>
    <property type="match status" value="1"/>
</dbReference>
<accession>A0A2K2TGL6</accession>
<dbReference type="InterPro" id="IPR017853">
    <property type="entry name" value="GH"/>
</dbReference>
<dbReference type="InterPro" id="IPR003646">
    <property type="entry name" value="SH3-like_bac-type"/>
</dbReference>
<keyword evidence="3" id="KW-0326">Glycosidase</keyword>
<dbReference type="GO" id="GO:0003796">
    <property type="term" value="F:lysozyme activity"/>
    <property type="evidence" value="ECO:0007669"/>
    <property type="project" value="InterPro"/>
</dbReference>
<dbReference type="GO" id="GO:0016998">
    <property type="term" value="P:cell wall macromolecule catabolic process"/>
    <property type="evidence" value="ECO:0007669"/>
    <property type="project" value="InterPro"/>
</dbReference>
<dbReference type="RefSeq" id="WP_103205640.1">
    <property type="nucleotide sequence ID" value="NZ_OKQY01000019.1"/>
</dbReference>
<dbReference type="InterPro" id="IPR018077">
    <property type="entry name" value="Glyco_hydro_fam25_subgr"/>
</dbReference>
<protein>
    <submittedName>
        <fullName evidence="5">Glycoside hydrolase family 25</fullName>
    </submittedName>
</protein>
<dbReference type="PANTHER" id="PTHR34135">
    <property type="entry name" value="LYSOZYME"/>
    <property type="match status" value="1"/>
</dbReference>
<evidence type="ECO:0000313" key="5">
    <source>
        <dbReference type="EMBL" id="PNV57078.1"/>
    </source>
</evidence>
<dbReference type="Proteomes" id="UP000236514">
    <property type="component" value="Unassembled WGS sequence"/>
</dbReference>
<dbReference type="PROSITE" id="PS51904">
    <property type="entry name" value="GLYCOSYL_HYDROL_F25_2"/>
    <property type="match status" value="1"/>
</dbReference>
<comment type="similarity">
    <text evidence="1">Belongs to the glycosyl hydrolase 25 family.</text>
</comment>
<evidence type="ECO:0000259" key="4">
    <source>
        <dbReference type="SMART" id="SM00287"/>
    </source>
</evidence>
<dbReference type="AlphaFoldDB" id="A0A2K2TGL6"/>
<dbReference type="Pfam" id="PF08460">
    <property type="entry name" value="SH3_5"/>
    <property type="match status" value="1"/>
</dbReference>
<gene>
    <name evidence="5" type="ORF">C1Y38_10110</name>
</gene>
<dbReference type="Pfam" id="PF01183">
    <property type="entry name" value="Glyco_hydro_25"/>
    <property type="match status" value="1"/>
</dbReference>
<dbReference type="Gene3D" id="2.30.30.40">
    <property type="entry name" value="SH3 Domains"/>
    <property type="match status" value="1"/>
</dbReference>
<evidence type="ECO:0000256" key="1">
    <source>
        <dbReference type="ARBA" id="ARBA00010646"/>
    </source>
</evidence>